<organism evidence="1 2">
    <name type="scientific">Saccharomonospora viridis</name>
    <dbReference type="NCBI Taxonomy" id="1852"/>
    <lineage>
        <taxon>Bacteria</taxon>
        <taxon>Bacillati</taxon>
        <taxon>Actinomycetota</taxon>
        <taxon>Actinomycetes</taxon>
        <taxon>Pseudonocardiales</taxon>
        <taxon>Pseudonocardiaceae</taxon>
        <taxon>Saccharomonospora</taxon>
    </lineage>
</organism>
<sequence>MMPSGWSNHTGFRSGVTVGLDPSAPCWFAELAPRLGGAFDIGS</sequence>
<protein>
    <submittedName>
        <fullName evidence="1">Uncharacterized protein</fullName>
    </submittedName>
</protein>
<accession>A0A837D7X2</accession>
<evidence type="ECO:0000313" key="2">
    <source>
        <dbReference type="Proteomes" id="UP000030848"/>
    </source>
</evidence>
<gene>
    <name evidence="1" type="ORF">MINT15_35170</name>
</gene>
<dbReference type="Proteomes" id="UP000030848">
    <property type="component" value="Unassembled WGS sequence"/>
</dbReference>
<name>A0A837D7X2_9PSEU</name>
<comment type="caution">
    <text evidence="1">The sequence shown here is derived from an EMBL/GenBank/DDBJ whole genome shotgun (WGS) entry which is preliminary data.</text>
</comment>
<evidence type="ECO:0000313" key="1">
    <source>
        <dbReference type="EMBL" id="KHF43315.1"/>
    </source>
</evidence>
<reference evidence="1 2" key="1">
    <citation type="submission" date="2014-10" db="EMBL/GenBank/DDBJ databases">
        <title>Genome sequence of Micropolyspora internatus JCM3315.</title>
        <authorList>
            <person name="Shin S.-K."/>
            <person name="Yi H."/>
        </authorList>
    </citation>
    <scope>NUCLEOTIDE SEQUENCE [LARGE SCALE GENOMIC DNA]</scope>
    <source>
        <strain evidence="1 2">JCM 3315</strain>
    </source>
</reference>
<dbReference type="EMBL" id="JRZE01000006">
    <property type="protein sequence ID" value="KHF43315.1"/>
    <property type="molecule type" value="Genomic_DNA"/>
</dbReference>
<dbReference type="AlphaFoldDB" id="A0A837D7X2"/>
<proteinExistence type="predicted"/>